<proteinExistence type="predicted"/>
<dbReference type="Proteomes" id="UP000059188">
    <property type="component" value="Unassembled WGS sequence"/>
</dbReference>
<accession>A0A0B7G339</accession>
<dbReference type="EMBL" id="LN679183">
    <property type="protein sequence ID" value="CEL63524.1"/>
    <property type="molecule type" value="Genomic_DNA"/>
</dbReference>
<organism evidence="2 3">
    <name type="scientific">Thanatephorus cucumeris (strain AG1-IB / isolate 7/3/14)</name>
    <name type="common">Lettuce bottom rot fungus</name>
    <name type="synonym">Rhizoctonia solani</name>
    <dbReference type="NCBI Taxonomy" id="1108050"/>
    <lineage>
        <taxon>Eukaryota</taxon>
        <taxon>Fungi</taxon>
        <taxon>Dikarya</taxon>
        <taxon>Basidiomycota</taxon>
        <taxon>Agaricomycotina</taxon>
        <taxon>Agaricomycetes</taxon>
        <taxon>Cantharellales</taxon>
        <taxon>Ceratobasidiaceae</taxon>
        <taxon>Rhizoctonia</taxon>
        <taxon>Rhizoctonia solani AG-1</taxon>
    </lineage>
</organism>
<evidence type="ECO:0000313" key="3">
    <source>
        <dbReference type="Proteomes" id="UP000059188"/>
    </source>
</evidence>
<sequence length="77" mass="8959">METIFLDHELGVQDLKRYPSRISVANDHRISLACGLPTFFGAFEWWICSPHQPLERSRDRENVSIAMDGERETQTRP</sequence>
<gene>
    <name evidence="2" type="ORF">RSOLAG1IB_10832</name>
</gene>
<reference evidence="2 3" key="1">
    <citation type="submission" date="2014-11" db="EMBL/GenBank/DDBJ databases">
        <authorList>
            <person name="Wibberg Daniel"/>
        </authorList>
    </citation>
    <scope>NUCLEOTIDE SEQUENCE [LARGE SCALE GENOMIC DNA]</scope>
    <source>
        <strain evidence="2">Rhizoctonia solani AG1-IB 7/3/14</strain>
    </source>
</reference>
<feature type="region of interest" description="Disordered" evidence="1">
    <location>
        <begin position="58"/>
        <end position="77"/>
    </location>
</feature>
<name>A0A0B7G339_THACB</name>
<dbReference type="AlphaFoldDB" id="A0A0B7G339"/>
<evidence type="ECO:0000313" key="2">
    <source>
        <dbReference type="EMBL" id="CEL63524.1"/>
    </source>
</evidence>
<keyword evidence="3" id="KW-1185">Reference proteome</keyword>
<protein>
    <submittedName>
        <fullName evidence="2">Uncharacterized protein</fullName>
    </submittedName>
</protein>
<evidence type="ECO:0000256" key="1">
    <source>
        <dbReference type="SAM" id="MobiDB-lite"/>
    </source>
</evidence>